<protein>
    <submittedName>
        <fullName evidence="2">Amidase</fullName>
    </submittedName>
</protein>
<dbReference type="SUPFAM" id="SSF75304">
    <property type="entry name" value="Amidase signature (AS) enzymes"/>
    <property type="match status" value="1"/>
</dbReference>
<proteinExistence type="predicted"/>
<dbReference type="Pfam" id="PF01425">
    <property type="entry name" value="Amidase"/>
    <property type="match status" value="1"/>
</dbReference>
<reference evidence="3" key="1">
    <citation type="journal article" date="2019" name="Int. J. Syst. Evol. Microbiol.">
        <title>The Global Catalogue of Microorganisms (GCM) 10K type strain sequencing project: providing services to taxonomists for standard genome sequencing and annotation.</title>
        <authorList>
            <consortium name="The Broad Institute Genomics Platform"/>
            <consortium name="The Broad Institute Genome Sequencing Center for Infectious Disease"/>
            <person name="Wu L."/>
            <person name="Ma J."/>
        </authorList>
    </citation>
    <scope>NUCLEOTIDE SEQUENCE [LARGE SCALE GENOMIC DNA]</scope>
    <source>
        <strain evidence="3">TISTR 1906</strain>
    </source>
</reference>
<dbReference type="InterPro" id="IPR000120">
    <property type="entry name" value="Amidase"/>
</dbReference>
<dbReference type="InterPro" id="IPR036928">
    <property type="entry name" value="AS_sf"/>
</dbReference>
<dbReference type="PANTHER" id="PTHR11895">
    <property type="entry name" value="TRANSAMIDASE"/>
    <property type="match status" value="1"/>
</dbReference>
<keyword evidence="3" id="KW-1185">Reference proteome</keyword>
<dbReference type="PANTHER" id="PTHR11895:SF176">
    <property type="entry name" value="AMIDASE AMID-RELATED"/>
    <property type="match status" value="1"/>
</dbReference>
<dbReference type="Gene3D" id="3.90.1300.10">
    <property type="entry name" value="Amidase signature (AS) domain"/>
    <property type="match status" value="1"/>
</dbReference>
<gene>
    <name evidence="2" type="ORF">ACFSW6_15915</name>
</gene>
<evidence type="ECO:0000313" key="2">
    <source>
        <dbReference type="EMBL" id="MFD2755569.1"/>
    </source>
</evidence>
<accession>A0ABW5USX8</accession>
<dbReference type="EMBL" id="JBHUMV010000007">
    <property type="protein sequence ID" value="MFD2755569.1"/>
    <property type="molecule type" value="Genomic_DNA"/>
</dbReference>
<organism evidence="2 3">
    <name type="scientific">Comamonas terrae</name>
    <dbReference type="NCBI Taxonomy" id="673548"/>
    <lineage>
        <taxon>Bacteria</taxon>
        <taxon>Pseudomonadati</taxon>
        <taxon>Pseudomonadota</taxon>
        <taxon>Betaproteobacteria</taxon>
        <taxon>Burkholderiales</taxon>
        <taxon>Comamonadaceae</taxon>
        <taxon>Comamonas</taxon>
    </lineage>
</organism>
<evidence type="ECO:0000313" key="3">
    <source>
        <dbReference type="Proteomes" id="UP001597463"/>
    </source>
</evidence>
<evidence type="ECO:0000259" key="1">
    <source>
        <dbReference type="Pfam" id="PF01425"/>
    </source>
</evidence>
<dbReference type="InterPro" id="IPR020556">
    <property type="entry name" value="Amidase_CS"/>
</dbReference>
<feature type="domain" description="Amidase" evidence="1">
    <location>
        <begin position="41"/>
        <end position="449"/>
    </location>
</feature>
<dbReference type="PROSITE" id="PS00571">
    <property type="entry name" value="AMIDASES"/>
    <property type="match status" value="1"/>
</dbReference>
<dbReference type="NCBIfam" id="NF005460">
    <property type="entry name" value="PRK07056.1"/>
    <property type="match status" value="1"/>
</dbReference>
<dbReference type="Proteomes" id="UP001597463">
    <property type="component" value="Unassembled WGS sequence"/>
</dbReference>
<sequence>MQNDLSTAVQAIRQGLTNAPEQLELSLAAAQGPACNHVFSQLLPDSARTEAAWAAVAAPLAGLAVSVKDLFDIAGTRSTASSRVLQDAPLALADAPAVARLRAAGAAIIGRTHMVEFAFSGVGTNPHFGTPRAMDALHPGNPRLSAAQPARVPGGSSSGAAVSVASGAAWAALGSDTGGSIRIPAALNGLVGFKSTARLVPTCGAVPLSPTLDTACAITRSVRDAIVLHEILSARKLAPAGRPLSQWRLAVPQTLFFEQAEPAVVAAFERSIAQLQAAGARIERIALRELEALERIHAIGGFSPTESYAWHRQYLQQPEKARLYDPRVKSRIERGAHMSAADYLDLIQARNQWIAGMQTALAPFDALLSPTTPVAAPTLASVAPADGMDAQADAARDGEFFRVNGLLLRNTSVVNMLDGCALSLPCHEAGELPMGLMIWHGALRDDDVLHIALALEQVLRAATP</sequence>
<dbReference type="RefSeq" id="WP_066480293.1">
    <property type="nucleotide sequence ID" value="NZ_BCNT01000012.1"/>
</dbReference>
<comment type="caution">
    <text evidence="2">The sequence shown here is derived from an EMBL/GenBank/DDBJ whole genome shotgun (WGS) entry which is preliminary data.</text>
</comment>
<name>A0ABW5USX8_9BURK</name>
<dbReference type="InterPro" id="IPR023631">
    <property type="entry name" value="Amidase_dom"/>
</dbReference>